<dbReference type="FunFam" id="3.30.590.50:FF:000009">
    <property type="entry name" value="Glutamate--cysteine ligase"/>
    <property type="match status" value="1"/>
</dbReference>
<evidence type="ECO:0000256" key="11">
    <source>
        <dbReference type="RuleBase" id="RU367135"/>
    </source>
</evidence>
<dbReference type="FunFam" id="3.30.590.50:FF:000002">
    <property type="entry name" value="Glutamate--cysteine ligase catalytic subunit"/>
    <property type="match status" value="1"/>
</dbReference>
<dbReference type="Gene3D" id="3.30.590.50">
    <property type="match status" value="2"/>
</dbReference>
<dbReference type="STRING" id="448386.A0A2V3IP18"/>
<dbReference type="InterPro" id="IPR014746">
    <property type="entry name" value="Gln_synth/guanido_kin_cat_dom"/>
</dbReference>
<dbReference type="PANTHER" id="PTHR11164">
    <property type="entry name" value="GLUTAMATE CYSTEINE LIGASE"/>
    <property type="match status" value="1"/>
</dbReference>
<dbReference type="Proteomes" id="UP000247409">
    <property type="component" value="Unassembled WGS sequence"/>
</dbReference>
<dbReference type="Gene3D" id="1.10.8.960">
    <property type="match status" value="1"/>
</dbReference>
<accession>A0A2V3IP18</accession>
<dbReference type="OrthoDB" id="7939818at2759"/>
<keyword evidence="6 11" id="KW-0317">Glutathione biosynthesis</keyword>
<reference evidence="12 13" key="1">
    <citation type="journal article" date="2018" name="Mol. Biol. Evol.">
        <title>Analysis of the draft genome of the red seaweed Gracilariopsis chorda provides insights into genome size evolution in Rhodophyta.</title>
        <authorList>
            <person name="Lee J."/>
            <person name="Yang E.C."/>
            <person name="Graf L."/>
            <person name="Yang J.H."/>
            <person name="Qiu H."/>
            <person name="Zel Zion U."/>
            <person name="Chan C.X."/>
            <person name="Stephens T.G."/>
            <person name="Weber A.P.M."/>
            <person name="Boo G.H."/>
            <person name="Boo S.M."/>
            <person name="Kim K.M."/>
            <person name="Shin Y."/>
            <person name="Jung M."/>
            <person name="Lee S.J."/>
            <person name="Yim H.S."/>
            <person name="Lee J.H."/>
            <person name="Bhattacharya D."/>
            <person name="Yoon H.S."/>
        </authorList>
    </citation>
    <scope>NUCLEOTIDE SEQUENCE [LARGE SCALE GENOMIC DNA]</scope>
    <source>
        <strain evidence="12 13">SKKU-2015</strain>
        <tissue evidence="12">Whole body</tissue>
    </source>
</reference>
<dbReference type="GO" id="GO:0005524">
    <property type="term" value="F:ATP binding"/>
    <property type="evidence" value="ECO:0007669"/>
    <property type="project" value="UniProtKB-UniRule"/>
</dbReference>
<evidence type="ECO:0000256" key="7">
    <source>
        <dbReference type="ARBA" id="ARBA00022741"/>
    </source>
</evidence>
<dbReference type="EMBL" id="NBIV01000110">
    <property type="protein sequence ID" value="PXF43831.1"/>
    <property type="molecule type" value="Genomic_DNA"/>
</dbReference>
<evidence type="ECO:0000313" key="13">
    <source>
        <dbReference type="Proteomes" id="UP000247409"/>
    </source>
</evidence>
<dbReference type="PANTHER" id="PTHR11164:SF0">
    <property type="entry name" value="GLUTAMATE--CYSTEINE LIGASE CATALYTIC SUBUNIT"/>
    <property type="match status" value="1"/>
</dbReference>
<evidence type="ECO:0000313" key="12">
    <source>
        <dbReference type="EMBL" id="PXF43831.1"/>
    </source>
</evidence>
<comment type="pathway">
    <text evidence="1 11">Sulfur metabolism; glutathione biosynthesis; glutathione from L-cysteine and L-glutamate: step 1/2.</text>
</comment>
<evidence type="ECO:0000256" key="9">
    <source>
        <dbReference type="ARBA" id="ARBA00030585"/>
    </source>
</evidence>
<comment type="similarity">
    <text evidence="2 11">Belongs to the glutamate--cysteine ligase type 3 family.</text>
</comment>
<proteinExistence type="inferred from homology"/>
<comment type="catalytic activity">
    <reaction evidence="11">
        <text>L-cysteine + L-glutamate + ATP = gamma-L-glutamyl-L-cysteine + ADP + phosphate + H(+)</text>
        <dbReference type="Rhea" id="RHEA:13285"/>
        <dbReference type="ChEBI" id="CHEBI:15378"/>
        <dbReference type="ChEBI" id="CHEBI:29985"/>
        <dbReference type="ChEBI" id="CHEBI:30616"/>
        <dbReference type="ChEBI" id="CHEBI:35235"/>
        <dbReference type="ChEBI" id="CHEBI:43474"/>
        <dbReference type="ChEBI" id="CHEBI:58173"/>
        <dbReference type="ChEBI" id="CHEBI:456216"/>
        <dbReference type="EC" id="6.3.2.2"/>
    </reaction>
</comment>
<comment type="caution">
    <text evidence="12">The sequence shown here is derived from an EMBL/GenBank/DDBJ whole genome shotgun (WGS) entry which is preliminary data.</text>
</comment>
<evidence type="ECO:0000256" key="5">
    <source>
        <dbReference type="ARBA" id="ARBA00022598"/>
    </source>
</evidence>
<dbReference type="AlphaFoldDB" id="A0A2V3IP18"/>
<evidence type="ECO:0000256" key="3">
    <source>
        <dbReference type="ARBA" id="ARBA00012220"/>
    </source>
</evidence>
<keyword evidence="8 11" id="KW-0067">ATP-binding</keyword>
<dbReference type="InterPro" id="IPR004308">
    <property type="entry name" value="GCS"/>
</dbReference>
<dbReference type="SUPFAM" id="SSF55931">
    <property type="entry name" value="Glutamine synthetase/guanido kinase"/>
    <property type="match status" value="1"/>
</dbReference>
<gene>
    <name evidence="12" type="ORF">BWQ96_06452</name>
</gene>
<protein>
    <recommendedName>
        <fullName evidence="4 11">Glutamate--cysteine ligase</fullName>
        <ecNumber evidence="3 11">6.3.2.2</ecNumber>
    </recommendedName>
    <alternativeName>
        <fullName evidence="10 11">Gamma-ECS</fullName>
    </alternativeName>
    <alternativeName>
        <fullName evidence="9 11">Gamma-glutamylcysteine synthetase</fullName>
    </alternativeName>
</protein>
<dbReference type="GO" id="GO:0004357">
    <property type="term" value="F:glutamate-cysteine ligase activity"/>
    <property type="evidence" value="ECO:0007669"/>
    <property type="project" value="UniProtKB-UniRule"/>
</dbReference>
<dbReference type="EC" id="6.3.2.2" evidence="3 11"/>
<evidence type="ECO:0000256" key="6">
    <source>
        <dbReference type="ARBA" id="ARBA00022684"/>
    </source>
</evidence>
<organism evidence="12 13">
    <name type="scientific">Gracilariopsis chorda</name>
    <dbReference type="NCBI Taxonomy" id="448386"/>
    <lineage>
        <taxon>Eukaryota</taxon>
        <taxon>Rhodophyta</taxon>
        <taxon>Florideophyceae</taxon>
        <taxon>Rhodymeniophycidae</taxon>
        <taxon>Gracilariales</taxon>
        <taxon>Gracilariaceae</taxon>
        <taxon>Gracilariopsis</taxon>
    </lineage>
</organism>
<evidence type="ECO:0000256" key="2">
    <source>
        <dbReference type="ARBA" id="ARBA00008100"/>
    </source>
</evidence>
<name>A0A2V3IP18_9FLOR</name>
<keyword evidence="5 11" id="KW-0436">Ligase</keyword>
<keyword evidence="7 11" id="KW-0547">Nucleotide-binding</keyword>
<sequence>MGLLVDGTPLAWPQSKPHRHTVKTNGVSQFLSVYRSAKHFKDHQLKWGDEVEYLLVSFDPSSKRATLLLRAPELLDVLQQPEHAQPPRSSVPILWRPEYAAWMIEGTPGIPYRSYAADLVNVERNMALRRSEIAKLLANGETVLSLTTFPNAGCGVFTSPPTLPFGPVARSFFTSDAVISPHPRFPTLTRNIRLRRGKKVHIRVPLFIDHNTAPSMPLIPDQVEHLSLLQQASENIARHTPDAKLLEHGLRTVVNDTIVMDSAAFGMGCGCLQVTLQGRDLSETRYLYDQLAVMAPLMLALTAATPALRGLLADTDVRWNVISAAMDDRTDEEEQTGRVPKSRYSSIDCYLSDRAKYSPEKYNDLPIPINEMAYQQLIEGGVDHLLAQHVAHLFIRDPLVVYEEKLEQDNETSTDHFENIQSTNWNTVRFKPPPPGTDIGWRTEFRSMEVGLTDFENAAFSVFIVLLSRVILAFNLNFYIPMSKVDDNMEVAHERDAANKQSFYFRKNIFKSSTGAEFLCDCGHVHNASLVRGHAECVDIDNFCGRAEDSSGSDSDSEPFELMTLDEILNGKPLCRNGRPEGFAFAGLIPLIRGYLDALTIDTMTRARLHLYLDFIADRASGDLCTNATFIRNFIRKHPAYKYDSVVSHEINYDLMLTLKGITSGEIAAPELLGDYQAQSFFEESETADTMMARMQRKLEGPEAAMLHGASMPTWALEETLRNIAREQVVDTRCGC</sequence>
<dbReference type="Pfam" id="PF03074">
    <property type="entry name" value="GCS"/>
    <property type="match status" value="1"/>
</dbReference>
<keyword evidence="13" id="KW-1185">Reference proteome</keyword>
<evidence type="ECO:0000256" key="1">
    <source>
        <dbReference type="ARBA" id="ARBA00005006"/>
    </source>
</evidence>
<dbReference type="UniPathway" id="UPA00142">
    <property type="reaction ID" value="UER00209"/>
</dbReference>
<evidence type="ECO:0000256" key="10">
    <source>
        <dbReference type="ARBA" id="ARBA00032122"/>
    </source>
</evidence>
<evidence type="ECO:0000256" key="8">
    <source>
        <dbReference type="ARBA" id="ARBA00022840"/>
    </source>
</evidence>
<evidence type="ECO:0000256" key="4">
    <source>
        <dbReference type="ARBA" id="ARBA00014618"/>
    </source>
</evidence>
<dbReference type="GO" id="GO:0006750">
    <property type="term" value="P:glutathione biosynthetic process"/>
    <property type="evidence" value="ECO:0007669"/>
    <property type="project" value="UniProtKB-UniRule"/>
</dbReference>